<reference evidence="2" key="1">
    <citation type="submission" date="2020-05" db="EMBL/GenBank/DDBJ databases">
        <title>Chitinophaga laudate sp. nov., isolated from a tropical peat swamp.</title>
        <authorList>
            <person name="Goh C.B.S."/>
            <person name="Lee M.S."/>
            <person name="Parimannan S."/>
            <person name="Pasbakhsh P."/>
            <person name="Yule C.M."/>
            <person name="Rajandas H."/>
            <person name="Loke S."/>
            <person name="Croft L."/>
            <person name="Tan J.B.L."/>
        </authorList>
    </citation>
    <scope>NUCLEOTIDE SEQUENCE</scope>
    <source>
        <strain evidence="2">Mgbs1</strain>
    </source>
</reference>
<dbReference type="NCBIfam" id="TIGR01200">
    <property type="entry name" value="GLPGLI"/>
    <property type="match status" value="1"/>
</dbReference>
<evidence type="ECO:0000256" key="1">
    <source>
        <dbReference type="SAM" id="SignalP"/>
    </source>
</evidence>
<dbReference type="InterPro" id="IPR005901">
    <property type="entry name" value="GLPGLI"/>
</dbReference>
<dbReference type="AlphaFoldDB" id="A0A9Q5GSH8"/>
<gene>
    <name evidence="2" type="ORF">ECE50_011100</name>
</gene>
<keyword evidence="3" id="KW-1185">Reference proteome</keyword>
<protein>
    <submittedName>
        <fullName evidence="2">GLPGLI family protein</fullName>
    </submittedName>
</protein>
<dbReference type="EMBL" id="RIAR02000001">
    <property type="protein sequence ID" value="NSL87381.1"/>
    <property type="molecule type" value="Genomic_DNA"/>
</dbReference>
<accession>A0A9Q5GSH8</accession>
<feature type="signal peptide" evidence="1">
    <location>
        <begin position="1"/>
        <end position="18"/>
    </location>
</feature>
<keyword evidence="1" id="KW-0732">Signal</keyword>
<sequence length="226" mass="25628">MKYMMLLLVILHSISTPAQPILTNGKIVFEKKTNITRIDQEEGRSFSHSNQPLQFSISYYELLFTNSRSIYQPQKTGFREASPSWWNITSENNTYTDFSRGIFLSRKKIFDLDLTVLDSIAHINWKISSDTRIICGILCRKATCILMDSLIIIAFYTDRISTTGGPESFTGLPGMILGLAIPKLHTTWYATGIQQISSQETLNISSIEAIEIYKKDRTNKVNAGQI</sequence>
<proteinExistence type="predicted"/>
<evidence type="ECO:0000313" key="3">
    <source>
        <dbReference type="Proteomes" id="UP000281028"/>
    </source>
</evidence>
<comment type="caution">
    <text evidence="2">The sequence shown here is derived from an EMBL/GenBank/DDBJ whole genome shotgun (WGS) entry which is preliminary data.</text>
</comment>
<feature type="chain" id="PRO_5040402134" evidence="1">
    <location>
        <begin position="19"/>
        <end position="226"/>
    </location>
</feature>
<dbReference type="Pfam" id="PF09697">
    <property type="entry name" value="Porph_ging"/>
    <property type="match status" value="1"/>
</dbReference>
<organism evidence="2 3">
    <name type="scientific">Chitinophaga solisilvae</name>
    <dbReference type="NCBI Taxonomy" id="1233460"/>
    <lineage>
        <taxon>Bacteria</taxon>
        <taxon>Pseudomonadati</taxon>
        <taxon>Bacteroidota</taxon>
        <taxon>Chitinophagia</taxon>
        <taxon>Chitinophagales</taxon>
        <taxon>Chitinophagaceae</taxon>
        <taxon>Chitinophaga</taxon>
    </lineage>
</organism>
<dbReference type="Proteomes" id="UP000281028">
    <property type="component" value="Unassembled WGS sequence"/>
</dbReference>
<evidence type="ECO:0000313" key="2">
    <source>
        <dbReference type="EMBL" id="NSL87381.1"/>
    </source>
</evidence>
<name>A0A9Q5GSH8_9BACT</name>